<accession>A0ABQ5FFK9</accession>
<protein>
    <submittedName>
        <fullName evidence="2">Uncharacterized protein</fullName>
    </submittedName>
</protein>
<name>A0ABQ5FFK9_9ASTR</name>
<organism evidence="2 3">
    <name type="scientific">Tanacetum coccineum</name>
    <dbReference type="NCBI Taxonomy" id="301880"/>
    <lineage>
        <taxon>Eukaryota</taxon>
        <taxon>Viridiplantae</taxon>
        <taxon>Streptophyta</taxon>
        <taxon>Embryophyta</taxon>
        <taxon>Tracheophyta</taxon>
        <taxon>Spermatophyta</taxon>
        <taxon>Magnoliopsida</taxon>
        <taxon>eudicotyledons</taxon>
        <taxon>Gunneridae</taxon>
        <taxon>Pentapetalae</taxon>
        <taxon>asterids</taxon>
        <taxon>campanulids</taxon>
        <taxon>Asterales</taxon>
        <taxon>Asteraceae</taxon>
        <taxon>Asteroideae</taxon>
        <taxon>Anthemideae</taxon>
        <taxon>Anthemidinae</taxon>
        <taxon>Tanacetum</taxon>
    </lineage>
</organism>
<reference evidence="2" key="1">
    <citation type="journal article" date="2022" name="Int. J. Mol. Sci.">
        <title>Draft Genome of Tanacetum Coccineum: Genomic Comparison of Closely Related Tanacetum-Family Plants.</title>
        <authorList>
            <person name="Yamashiro T."/>
            <person name="Shiraishi A."/>
            <person name="Nakayama K."/>
            <person name="Satake H."/>
        </authorList>
    </citation>
    <scope>NUCLEOTIDE SEQUENCE</scope>
</reference>
<sequence>MSNKKVSSSAARSESLAAGDQSLVDALMNKWSHIASPLYPQRQESSSEYLRIKERELELEKLKMEKEERMGQMGLAQQRELKAQRITHERQQLEFEREWYEWKNKQKKEKDLIFYAEFHEHFTGKALQRGREEQMGDMRKEMNKRKKLRDSLEVDQSGEGKSMDVWSR</sequence>
<evidence type="ECO:0000313" key="3">
    <source>
        <dbReference type="Proteomes" id="UP001151760"/>
    </source>
</evidence>
<feature type="compositionally biased region" description="Basic and acidic residues" evidence="1">
    <location>
        <begin position="125"/>
        <end position="141"/>
    </location>
</feature>
<keyword evidence="3" id="KW-1185">Reference proteome</keyword>
<evidence type="ECO:0000313" key="2">
    <source>
        <dbReference type="EMBL" id="GJT62038.1"/>
    </source>
</evidence>
<dbReference type="EMBL" id="BQNB010017340">
    <property type="protein sequence ID" value="GJT62038.1"/>
    <property type="molecule type" value="Genomic_DNA"/>
</dbReference>
<feature type="region of interest" description="Disordered" evidence="1">
    <location>
        <begin position="125"/>
        <end position="168"/>
    </location>
</feature>
<comment type="caution">
    <text evidence="2">The sequence shown here is derived from an EMBL/GenBank/DDBJ whole genome shotgun (WGS) entry which is preliminary data.</text>
</comment>
<evidence type="ECO:0000256" key="1">
    <source>
        <dbReference type="SAM" id="MobiDB-lite"/>
    </source>
</evidence>
<gene>
    <name evidence="2" type="ORF">Tco_1005571</name>
</gene>
<reference evidence="2" key="2">
    <citation type="submission" date="2022-01" db="EMBL/GenBank/DDBJ databases">
        <authorList>
            <person name="Yamashiro T."/>
            <person name="Shiraishi A."/>
            <person name="Satake H."/>
            <person name="Nakayama K."/>
        </authorList>
    </citation>
    <scope>NUCLEOTIDE SEQUENCE</scope>
</reference>
<dbReference type="Proteomes" id="UP001151760">
    <property type="component" value="Unassembled WGS sequence"/>
</dbReference>
<proteinExistence type="predicted"/>